<dbReference type="Pfam" id="PF11231">
    <property type="entry name" value="DUF3034"/>
    <property type="match status" value="1"/>
</dbReference>
<feature type="signal peptide" evidence="1">
    <location>
        <begin position="1"/>
        <end position="34"/>
    </location>
</feature>
<reference evidence="2 3" key="1">
    <citation type="submission" date="2019-09" db="EMBL/GenBank/DDBJ databases">
        <title>Hydrogenophaga aromatica sp. nov., isolated from a para-xylene-degrading enrichment culture.</title>
        <authorList>
            <person name="Tancsics A."/>
            <person name="Banerjee S."/>
        </authorList>
    </citation>
    <scope>NUCLEOTIDE SEQUENCE [LARGE SCALE GENOMIC DNA]</scope>
    <source>
        <strain evidence="2 3">D2P1</strain>
    </source>
</reference>
<dbReference type="Proteomes" id="UP000545507">
    <property type="component" value="Unassembled WGS sequence"/>
</dbReference>
<evidence type="ECO:0000313" key="2">
    <source>
        <dbReference type="EMBL" id="NWF44411.1"/>
    </source>
</evidence>
<dbReference type="PROSITE" id="PS51318">
    <property type="entry name" value="TAT"/>
    <property type="match status" value="1"/>
</dbReference>
<sequence>MNHLTETRRRQAPSTTLLALAATAALLAAVPAQADTGKLLLTGGVSTVEGAAGGGISPWAVIGSQATEGEKGVSAYLSRVETRDHGLTAAGVAVGFNDRLELSFGHQDFDTGITGTLLGLPGLHLKQDILGAKLRVAGDAVLDSDSLMPQIAVGVQAKRLRSSGLDGTLDALGAQRDGVDLYVSATKLFLAQGVLVNGTLRATQANQNGLLGFGARLGGADNGYQLMPELSVAYLLSKNVAVGFEYRAMPNKLQRAGAAAGLGDGLRADDWKDIFIAWAPSKNVSLTAAYVDLGRIVPATTGNKKQTGVYLSAQIAF</sequence>
<dbReference type="AlphaFoldDB" id="A0A7Y8GTY3"/>
<dbReference type="EMBL" id="VYGV01000005">
    <property type="protein sequence ID" value="NWF44411.1"/>
    <property type="molecule type" value="Genomic_DNA"/>
</dbReference>
<proteinExistence type="predicted"/>
<dbReference type="RefSeq" id="WP_177133565.1">
    <property type="nucleotide sequence ID" value="NZ_VYGV01000005.1"/>
</dbReference>
<keyword evidence="3" id="KW-1185">Reference proteome</keyword>
<keyword evidence="1" id="KW-0732">Signal</keyword>
<dbReference type="InterPro" id="IPR006311">
    <property type="entry name" value="TAT_signal"/>
</dbReference>
<evidence type="ECO:0000313" key="3">
    <source>
        <dbReference type="Proteomes" id="UP000545507"/>
    </source>
</evidence>
<dbReference type="InterPro" id="IPR021393">
    <property type="entry name" value="DUF3034"/>
</dbReference>
<organism evidence="2 3">
    <name type="scientific">Hydrogenophaga aromaticivorans</name>
    <dbReference type="NCBI Taxonomy" id="2610898"/>
    <lineage>
        <taxon>Bacteria</taxon>
        <taxon>Pseudomonadati</taxon>
        <taxon>Pseudomonadota</taxon>
        <taxon>Betaproteobacteria</taxon>
        <taxon>Burkholderiales</taxon>
        <taxon>Comamonadaceae</taxon>
        <taxon>Hydrogenophaga</taxon>
    </lineage>
</organism>
<protein>
    <submittedName>
        <fullName evidence="2">DUF3034 family protein</fullName>
    </submittedName>
</protein>
<name>A0A7Y8GTY3_9BURK</name>
<evidence type="ECO:0000256" key="1">
    <source>
        <dbReference type="SAM" id="SignalP"/>
    </source>
</evidence>
<gene>
    <name evidence="2" type="ORF">F3K02_03965</name>
</gene>
<feature type="chain" id="PRO_5031274615" evidence="1">
    <location>
        <begin position="35"/>
        <end position="317"/>
    </location>
</feature>
<comment type="caution">
    <text evidence="2">The sequence shown here is derived from an EMBL/GenBank/DDBJ whole genome shotgun (WGS) entry which is preliminary data.</text>
</comment>
<accession>A0A7Y8GTY3</accession>